<dbReference type="Gene3D" id="2.30.30.40">
    <property type="entry name" value="SH3 Domains"/>
    <property type="match status" value="3"/>
</dbReference>
<dbReference type="Pfam" id="PF00018">
    <property type="entry name" value="SH3_1"/>
    <property type="match status" value="3"/>
</dbReference>
<evidence type="ECO:0000259" key="3">
    <source>
        <dbReference type="PROSITE" id="PS50002"/>
    </source>
</evidence>
<dbReference type="InterPro" id="IPR036028">
    <property type="entry name" value="SH3-like_dom_sf"/>
</dbReference>
<dbReference type="PRINTS" id="PR00452">
    <property type="entry name" value="SH3DOMAIN"/>
</dbReference>
<dbReference type="PROSITE" id="PS50002">
    <property type="entry name" value="SH3"/>
    <property type="match status" value="3"/>
</dbReference>
<evidence type="ECO:0000256" key="2">
    <source>
        <dbReference type="PROSITE-ProRule" id="PRU00192"/>
    </source>
</evidence>
<dbReference type="EMBL" id="KN582100">
    <property type="protein sequence ID" value="KHJ82122.1"/>
    <property type="molecule type" value="Genomic_DNA"/>
</dbReference>
<proteinExistence type="predicted"/>
<dbReference type="OrthoDB" id="27823at2759"/>
<sequence length="228" mass="24432">SAVSPNQPHAIVKYSFTGSHQDELSCATGDTVILKRTVDDQWIYGMNSRTGAHGIIPLSFLDIRVPLSSGSTSSQVIATAVYDYQSNTPGDLCFRVNDQITVTERIGPDWLRGKFYGQEGIFPANFVSCPGLDTLPMTQPATQSQPMEKMTAAYDYSSGVAGDLEFKAGDTIEVMVHLNQDWIQGRVNGQEGLAPLSFLAPYGTPVKSPKTRGIAAIAALGGSGRVSL</sequence>
<dbReference type="AlphaFoldDB" id="A0A0B1SF52"/>
<feature type="domain" description="SH3" evidence="3">
    <location>
        <begin position="145"/>
        <end position="204"/>
    </location>
</feature>
<evidence type="ECO:0000313" key="4">
    <source>
        <dbReference type="EMBL" id="KHJ82122.1"/>
    </source>
</evidence>
<dbReference type="InterPro" id="IPR001452">
    <property type="entry name" value="SH3_domain"/>
</dbReference>
<keyword evidence="1 2" id="KW-0728">SH3 domain</keyword>
<dbReference type="PRINTS" id="PR00499">
    <property type="entry name" value="P67PHOX"/>
</dbReference>
<name>A0A0B1SF52_OESDE</name>
<dbReference type="PANTHER" id="PTHR14167">
    <property type="entry name" value="SH3 DOMAIN-CONTAINING"/>
    <property type="match status" value="1"/>
</dbReference>
<accession>A0A0B1SF52</accession>
<dbReference type="InterPro" id="IPR050384">
    <property type="entry name" value="Endophilin_SH3RF"/>
</dbReference>
<dbReference type="SMART" id="SM00326">
    <property type="entry name" value="SH3"/>
    <property type="match status" value="3"/>
</dbReference>
<dbReference type="SUPFAM" id="SSF50044">
    <property type="entry name" value="SH3-domain"/>
    <property type="match status" value="3"/>
</dbReference>
<feature type="non-terminal residue" evidence="4">
    <location>
        <position position="1"/>
    </location>
</feature>
<dbReference type="Proteomes" id="UP000053660">
    <property type="component" value="Unassembled WGS sequence"/>
</dbReference>
<reference evidence="4 5" key="1">
    <citation type="submission" date="2014-03" db="EMBL/GenBank/DDBJ databases">
        <title>Draft genome of the hookworm Oesophagostomum dentatum.</title>
        <authorList>
            <person name="Mitreva M."/>
        </authorList>
    </citation>
    <scope>NUCLEOTIDE SEQUENCE [LARGE SCALE GENOMIC DNA]</scope>
    <source>
        <strain evidence="4 5">OD-Hann</strain>
    </source>
</reference>
<protein>
    <submittedName>
        <fullName evidence="4">SH3 domain protein</fullName>
    </submittedName>
</protein>
<gene>
    <name evidence="4" type="ORF">OESDEN_18186</name>
</gene>
<dbReference type="GO" id="GO:0016477">
    <property type="term" value="P:cell migration"/>
    <property type="evidence" value="ECO:0007669"/>
    <property type="project" value="TreeGrafter"/>
</dbReference>
<keyword evidence="5" id="KW-1185">Reference proteome</keyword>
<evidence type="ECO:0000313" key="5">
    <source>
        <dbReference type="Proteomes" id="UP000053660"/>
    </source>
</evidence>
<feature type="domain" description="SH3" evidence="3">
    <location>
        <begin position="73"/>
        <end position="132"/>
    </location>
</feature>
<evidence type="ECO:0000256" key="1">
    <source>
        <dbReference type="ARBA" id="ARBA00022443"/>
    </source>
</evidence>
<dbReference type="GO" id="GO:0007015">
    <property type="term" value="P:actin filament organization"/>
    <property type="evidence" value="ECO:0007669"/>
    <property type="project" value="TreeGrafter"/>
</dbReference>
<dbReference type="PANTHER" id="PTHR14167:SF107">
    <property type="entry name" value="PROTEIN CBG06887"/>
    <property type="match status" value="1"/>
</dbReference>
<organism evidence="4 5">
    <name type="scientific">Oesophagostomum dentatum</name>
    <name type="common">Nodular worm</name>
    <dbReference type="NCBI Taxonomy" id="61180"/>
    <lineage>
        <taxon>Eukaryota</taxon>
        <taxon>Metazoa</taxon>
        <taxon>Ecdysozoa</taxon>
        <taxon>Nematoda</taxon>
        <taxon>Chromadorea</taxon>
        <taxon>Rhabditida</taxon>
        <taxon>Rhabditina</taxon>
        <taxon>Rhabditomorpha</taxon>
        <taxon>Strongyloidea</taxon>
        <taxon>Strongylidae</taxon>
        <taxon>Oesophagostomum</taxon>
    </lineage>
</organism>
<feature type="domain" description="SH3" evidence="3">
    <location>
        <begin position="5"/>
        <end position="66"/>
    </location>
</feature>